<evidence type="ECO:0000313" key="3">
    <source>
        <dbReference type="Proteomes" id="UP000697710"/>
    </source>
</evidence>
<dbReference type="EMBL" id="JAGQHR010000642">
    <property type="protein sequence ID" value="MCA9729308.1"/>
    <property type="molecule type" value="Genomic_DNA"/>
</dbReference>
<accession>A0A956M1L1</accession>
<feature type="region of interest" description="Disordered" evidence="1">
    <location>
        <begin position="35"/>
        <end position="75"/>
    </location>
</feature>
<dbReference type="SUPFAM" id="SSF51126">
    <property type="entry name" value="Pectin lyase-like"/>
    <property type="match status" value="1"/>
</dbReference>
<protein>
    <recommendedName>
        <fullName evidence="4">Right handed beta helix domain-containing protein</fullName>
    </recommendedName>
</protein>
<evidence type="ECO:0008006" key="4">
    <source>
        <dbReference type="Google" id="ProtNLM"/>
    </source>
</evidence>
<evidence type="ECO:0000313" key="2">
    <source>
        <dbReference type="EMBL" id="MCA9729308.1"/>
    </source>
</evidence>
<gene>
    <name evidence="2" type="ORF">KC729_16590</name>
</gene>
<sequence>MIARDEISRLGAAGRSRRLGVAFLFGLAALCGCGSPDSSPPGRTSAAAEPGNRTEESATPIPQPDQAVSDDARERDLELGSAQKTDYLALQASLRSALSQADPSIAAMATYTDGTVTARDAASLLRALGSAAEGAVIFVPSDGLIDLTGHQRIEIPAGVTLASGRNVDRAKGALLFTNDPDATLFVAGAGSRVVGLDLMGPDPSPRSYQLERLYQEGGSDLYYAVPASIGIYSEADDVLVENCELWGWSNAAISLGPGAQRARIRHCFIHHNQRLRLGYGVHLDQADALLEANLFDWYRHCVAGSGRDGTSYEARFNYVLPNASGHAFDMHGGVDRNDGTDLAGDSILIHHNIVEAAQFPAVVIRGRPTGRVAITDNQFRNPDPARTIVLQGGAEGVVDTGNRFGVSSMRAK</sequence>
<dbReference type="PROSITE" id="PS51257">
    <property type="entry name" value="PROKAR_LIPOPROTEIN"/>
    <property type="match status" value="1"/>
</dbReference>
<comment type="caution">
    <text evidence="2">The sequence shown here is derived from an EMBL/GenBank/DDBJ whole genome shotgun (WGS) entry which is preliminary data.</text>
</comment>
<dbReference type="AlphaFoldDB" id="A0A956M1L1"/>
<dbReference type="Gene3D" id="2.160.20.10">
    <property type="entry name" value="Single-stranded right-handed beta-helix, Pectin lyase-like"/>
    <property type="match status" value="1"/>
</dbReference>
<dbReference type="InterPro" id="IPR012334">
    <property type="entry name" value="Pectin_lyas_fold"/>
</dbReference>
<name>A0A956M1L1_UNCEI</name>
<proteinExistence type="predicted"/>
<evidence type="ECO:0000256" key="1">
    <source>
        <dbReference type="SAM" id="MobiDB-lite"/>
    </source>
</evidence>
<dbReference type="InterPro" id="IPR011050">
    <property type="entry name" value="Pectin_lyase_fold/virulence"/>
</dbReference>
<dbReference type="Proteomes" id="UP000697710">
    <property type="component" value="Unassembled WGS sequence"/>
</dbReference>
<organism evidence="2 3">
    <name type="scientific">Eiseniibacteriota bacterium</name>
    <dbReference type="NCBI Taxonomy" id="2212470"/>
    <lineage>
        <taxon>Bacteria</taxon>
        <taxon>Candidatus Eiseniibacteriota</taxon>
    </lineage>
</organism>
<reference evidence="2" key="2">
    <citation type="journal article" date="2021" name="Microbiome">
        <title>Successional dynamics and alternative stable states in a saline activated sludge microbial community over 9 years.</title>
        <authorList>
            <person name="Wang Y."/>
            <person name="Ye J."/>
            <person name="Ju F."/>
            <person name="Liu L."/>
            <person name="Boyd J.A."/>
            <person name="Deng Y."/>
            <person name="Parks D.H."/>
            <person name="Jiang X."/>
            <person name="Yin X."/>
            <person name="Woodcroft B.J."/>
            <person name="Tyson G.W."/>
            <person name="Hugenholtz P."/>
            <person name="Polz M.F."/>
            <person name="Zhang T."/>
        </authorList>
    </citation>
    <scope>NUCLEOTIDE SEQUENCE</scope>
    <source>
        <strain evidence="2">HKST-UBA01</strain>
    </source>
</reference>
<reference evidence="2" key="1">
    <citation type="submission" date="2020-04" db="EMBL/GenBank/DDBJ databases">
        <authorList>
            <person name="Zhang T."/>
        </authorList>
    </citation>
    <scope>NUCLEOTIDE SEQUENCE</scope>
    <source>
        <strain evidence="2">HKST-UBA01</strain>
    </source>
</reference>